<feature type="non-terminal residue" evidence="1">
    <location>
        <position position="1"/>
    </location>
</feature>
<accession>A0A392R7F4</accession>
<reference evidence="1 2" key="1">
    <citation type="journal article" date="2018" name="Front. Plant Sci.">
        <title>Red Clover (Trifolium pratense) and Zigzag Clover (T. medium) - A Picture of Genomic Similarities and Differences.</title>
        <authorList>
            <person name="Dluhosova J."/>
            <person name="Istvanek J."/>
            <person name="Nedelnik J."/>
            <person name="Repkova J."/>
        </authorList>
    </citation>
    <scope>NUCLEOTIDE SEQUENCE [LARGE SCALE GENOMIC DNA]</scope>
    <source>
        <strain evidence="2">cv. 10/8</strain>
        <tissue evidence="1">Leaf</tissue>
    </source>
</reference>
<name>A0A392R7F4_9FABA</name>
<sequence>VPGPGPLYINDMYHFQFKLKDAAYTHPTSTVNIRIGALIKDAEYDAIKIEVDNINDNLKRTALNIVNKRVGKDAKGAHNAVMQNFRSAEKAPREKLAIRSGERIFS</sequence>
<comment type="caution">
    <text evidence="1">The sequence shown here is derived from an EMBL/GenBank/DDBJ whole genome shotgun (WGS) entry which is preliminary data.</text>
</comment>
<organism evidence="1 2">
    <name type="scientific">Trifolium medium</name>
    <dbReference type="NCBI Taxonomy" id="97028"/>
    <lineage>
        <taxon>Eukaryota</taxon>
        <taxon>Viridiplantae</taxon>
        <taxon>Streptophyta</taxon>
        <taxon>Embryophyta</taxon>
        <taxon>Tracheophyta</taxon>
        <taxon>Spermatophyta</taxon>
        <taxon>Magnoliopsida</taxon>
        <taxon>eudicotyledons</taxon>
        <taxon>Gunneridae</taxon>
        <taxon>Pentapetalae</taxon>
        <taxon>rosids</taxon>
        <taxon>fabids</taxon>
        <taxon>Fabales</taxon>
        <taxon>Fabaceae</taxon>
        <taxon>Papilionoideae</taxon>
        <taxon>50 kb inversion clade</taxon>
        <taxon>NPAAA clade</taxon>
        <taxon>Hologalegina</taxon>
        <taxon>IRL clade</taxon>
        <taxon>Trifolieae</taxon>
        <taxon>Trifolium</taxon>
    </lineage>
</organism>
<evidence type="ECO:0000313" key="2">
    <source>
        <dbReference type="Proteomes" id="UP000265520"/>
    </source>
</evidence>
<proteinExistence type="predicted"/>
<evidence type="ECO:0000313" key="1">
    <source>
        <dbReference type="EMBL" id="MCI31710.1"/>
    </source>
</evidence>
<dbReference type="AlphaFoldDB" id="A0A392R7F4"/>
<keyword evidence="2" id="KW-1185">Reference proteome</keyword>
<dbReference type="Proteomes" id="UP000265520">
    <property type="component" value="Unassembled WGS sequence"/>
</dbReference>
<protein>
    <submittedName>
        <fullName evidence="1">Uncharacterized protein</fullName>
    </submittedName>
</protein>
<dbReference type="EMBL" id="LXQA010189381">
    <property type="protein sequence ID" value="MCI31710.1"/>
    <property type="molecule type" value="Genomic_DNA"/>
</dbReference>